<feature type="region of interest" description="Disordered" evidence="1">
    <location>
        <begin position="243"/>
        <end position="508"/>
    </location>
</feature>
<evidence type="ECO:0000313" key="4">
    <source>
        <dbReference type="EMBL" id="CAL1262002.1"/>
    </source>
</evidence>
<protein>
    <recommendedName>
        <fullName evidence="3">Spidroin N-terminal domain-containing protein</fullName>
    </recommendedName>
</protein>
<gene>
    <name evidence="4" type="ORF">LARSCL_LOCUS723</name>
</gene>
<dbReference type="InterPro" id="IPR031913">
    <property type="entry name" value="Spidroin_N"/>
</dbReference>
<organism evidence="4 5">
    <name type="scientific">Larinioides sclopetarius</name>
    <dbReference type="NCBI Taxonomy" id="280406"/>
    <lineage>
        <taxon>Eukaryota</taxon>
        <taxon>Metazoa</taxon>
        <taxon>Ecdysozoa</taxon>
        <taxon>Arthropoda</taxon>
        <taxon>Chelicerata</taxon>
        <taxon>Arachnida</taxon>
        <taxon>Araneae</taxon>
        <taxon>Araneomorphae</taxon>
        <taxon>Entelegynae</taxon>
        <taxon>Araneoidea</taxon>
        <taxon>Araneidae</taxon>
        <taxon>Larinioides</taxon>
    </lineage>
</organism>
<sequence length="1172" mass="128837">MDGKQVMFSIIMTLLVLTTFSFLPIDGQIICPWCDESMQPRLLNCVYSGMISNPELLMIPLQDIEKIKWQVSSYSDSMVDMPYDVKKLKVDKMFVSEMANVIKRNDFQNNQVIINVISELAGNCYSSVTGYDHTIVTQDVKAMIQSDISKNIAPIGGNPNPDPNSRMAYSGNQNQPSNFQPYGPMNQSPLNNVPFITTVSSPVNFFDNPPLDLASLPPINIFHPSFVNKAHLIPPRSPPANFFNNPPFRNNAPSNPPRSSAVKIFGNPPSEKNDPFNPPGSSSVNSFNNPPGSSSVNSFNNPPFLRNAPNHPMSPKMNPSNNHSFIKNASKPSRNWPSNDYEGQEQGPMSPQMNPSNNHSFIKNASKPSRNWPSNDYEGQGPMSPQMNPSNNHSFIKNASKRSRNWPSNDYEGQGQARSDFSKNQTPPGGPPGSSLQNDNESQDYQKSPDNTALVSTASPQISTPSQNSMTTDSDSSENSNWTTPSPNTDASGKKTPGNEKSDDEEQPCDEKFKIALYEKLINDNRFCTFFGRLPISATKPEVPKIIKHALKEYGIKQHYTEFSTFWRFESKTLNKESTVEDWDEVISKILKIIFARNDLLKGDCEEAGKKMASYILDTFPGDPAASSTENTNQNDGDDETSTEANLNSSGQKTNPASNSTVYPSAENNFNSENSTDSENLSFPELYTTLASIFKQDGSTEQNDGKVPFSELLSAFEIHNNLEKLHSAAENCITPSGFDFNEFLTTMTEVTDSIQNNHPDWSHDKCQKEMYSAAVAVLTKVLQDALKNDNNNAKIQFSSIQPDSAVDASDAQSSNFGAQPEVPNDYSLSSDFVSDSVPQPPAEPEVPNDYNLFSDYSPYPEQGTDFVSGSIRQPSPVQPEAPNDYNLPSDDSTYPKQGTDFVSGSIRQPPPVQPEATNDYNLPSDDSTYPKQGTDFVSGSIRQLPPVQPEAPNDYNLPSDDSTYPKQGTDFASGSFPQVQQDFTNYRVNEAGPVPSSGNQPGPGDWRDGLIQPSNLAPGPVNTNYGVQTNGNLQNAPFSLPSAQNFPLQDYPAGSPTRPQPYSGIQPFQASQNAGFLQSPNFASDSGVVNPPNGNFGKNQFQADNFGNDYNFNAGPSEERPVVPNANSQNFPSYQDYDYGVPASGQNYNTQLQFNSNYNPKVPSNGPVIPQW</sequence>
<feature type="region of interest" description="Disordered" evidence="1">
    <location>
        <begin position="806"/>
        <end position="966"/>
    </location>
</feature>
<feature type="compositionally biased region" description="Polar residues" evidence="1">
    <location>
        <begin position="317"/>
        <end position="338"/>
    </location>
</feature>
<evidence type="ECO:0000256" key="1">
    <source>
        <dbReference type="SAM" id="MobiDB-lite"/>
    </source>
</evidence>
<dbReference type="Gene3D" id="1.10.274.70">
    <property type="match status" value="1"/>
</dbReference>
<evidence type="ECO:0000256" key="2">
    <source>
        <dbReference type="SAM" id="SignalP"/>
    </source>
</evidence>
<feature type="region of interest" description="Disordered" evidence="1">
    <location>
        <begin position="989"/>
        <end position="1023"/>
    </location>
</feature>
<feature type="compositionally biased region" description="Polar residues" evidence="1">
    <location>
        <begin position="889"/>
        <end position="906"/>
    </location>
</feature>
<reference evidence="4 5" key="1">
    <citation type="submission" date="2024-04" db="EMBL/GenBank/DDBJ databases">
        <authorList>
            <person name="Rising A."/>
            <person name="Reimegard J."/>
            <person name="Sonavane S."/>
            <person name="Akerstrom W."/>
            <person name="Nylinder S."/>
            <person name="Hedman E."/>
            <person name="Kallberg Y."/>
        </authorList>
    </citation>
    <scope>NUCLEOTIDE SEQUENCE [LARGE SCALE GENOMIC DNA]</scope>
</reference>
<feature type="compositionally biased region" description="Polar residues" evidence="1">
    <location>
        <begin position="170"/>
        <end position="184"/>
    </location>
</feature>
<feature type="region of interest" description="Disordered" evidence="1">
    <location>
        <begin position="1152"/>
        <end position="1172"/>
    </location>
</feature>
<feature type="compositionally biased region" description="Polar residues" evidence="1">
    <location>
        <begin position="915"/>
        <end position="941"/>
    </location>
</feature>
<feature type="compositionally biased region" description="Polar residues" evidence="1">
    <location>
        <begin position="626"/>
        <end position="635"/>
    </location>
</feature>
<feature type="region of interest" description="Disordered" evidence="1">
    <location>
        <begin position="622"/>
        <end position="680"/>
    </location>
</feature>
<dbReference type="Proteomes" id="UP001497382">
    <property type="component" value="Unassembled WGS sequence"/>
</dbReference>
<feature type="compositionally biased region" description="Polar residues" evidence="1">
    <location>
        <begin position="865"/>
        <end position="875"/>
    </location>
</feature>
<feature type="compositionally biased region" description="Polar residues" evidence="1">
    <location>
        <begin position="416"/>
        <end position="427"/>
    </location>
</feature>
<feature type="compositionally biased region" description="Polar residues" evidence="1">
    <location>
        <begin position="826"/>
        <end position="837"/>
    </location>
</feature>
<dbReference type="Pfam" id="PF16763">
    <property type="entry name" value="Spidroin_N"/>
    <property type="match status" value="1"/>
</dbReference>
<dbReference type="AlphaFoldDB" id="A0AAV1YT98"/>
<feature type="compositionally biased region" description="Polar residues" evidence="1">
    <location>
        <begin position="347"/>
        <end position="374"/>
    </location>
</feature>
<evidence type="ECO:0000313" key="5">
    <source>
        <dbReference type="Proteomes" id="UP001497382"/>
    </source>
</evidence>
<feature type="compositionally biased region" description="Polar residues" evidence="1">
    <location>
        <begin position="383"/>
        <end position="397"/>
    </location>
</feature>
<evidence type="ECO:0000259" key="3">
    <source>
        <dbReference type="Pfam" id="PF16763"/>
    </source>
</evidence>
<feature type="domain" description="Spidroin N-terminal" evidence="3">
    <location>
        <begin position="32"/>
        <end position="145"/>
    </location>
</feature>
<feature type="compositionally biased region" description="Polar residues" evidence="1">
    <location>
        <begin position="643"/>
        <end position="680"/>
    </location>
</feature>
<feature type="chain" id="PRO_5044010466" description="Spidroin N-terminal domain-containing protein" evidence="2">
    <location>
        <begin position="28"/>
        <end position="1172"/>
    </location>
</feature>
<feature type="compositionally biased region" description="Low complexity" evidence="1">
    <location>
        <begin position="243"/>
        <end position="261"/>
    </location>
</feature>
<accession>A0AAV1YT98</accession>
<keyword evidence="2" id="KW-0732">Signal</keyword>
<dbReference type="InterPro" id="IPR038243">
    <property type="entry name" value="Spidroin_N_sf"/>
</dbReference>
<feature type="region of interest" description="Disordered" evidence="1">
    <location>
        <begin position="153"/>
        <end position="184"/>
    </location>
</feature>
<name>A0AAV1YT98_9ARAC</name>
<dbReference type="EMBL" id="CAXIEN010000004">
    <property type="protein sequence ID" value="CAL1262002.1"/>
    <property type="molecule type" value="Genomic_DNA"/>
</dbReference>
<feature type="signal peptide" evidence="2">
    <location>
        <begin position="1"/>
        <end position="27"/>
    </location>
</feature>
<feature type="compositionally biased region" description="Polar residues" evidence="1">
    <location>
        <begin position="434"/>
        <end position="491"/>
    </location>
</feature>
<feature type="compositionally biased region" description="Low complexity" evidence="1">
    <location>
        <begin position="279"/>
        <end position="304"/>
    </location>
</feature>
<proteinExistence type="predicted"/>
<comment type="caution">
    <text evidence="4">The sequence shown here is derived from an EMBL/GenBank/DDBJ whole genome shotgun (WGS) entry which is preliminary data.</text>
</comment>
<keyword evidence="5" id="KW-1185">Reference proteome</keyword>